<organism evidence="5 6">
    <name type="scientific">Actinocrinis puniceicyclus</name>
    <dbReference type="NCBI Taxonomy" id="977794"/>
    <lineage>
        <taxon>Bacteria</taxon>
        <taxon>Bacillati</taxon>
        <taxon>Actinomycetota</taxon>
        <taxon>Actinomycetes</taxon>
        <taxon>Catenulisporales</taxon>
        <taxon>Actinospicaceae</taxon>
        <taxon>Actinocrinis</taxon>
    </lineage>
</organism>
<dbReference type="Proteomes" id="UP000677913">
    <property type="component" value="Unassembled WGS sequence"/>
</dbReference>
<evidence type="ECO:0000313" key="5">
    <source>
        <dbReference type="EMBL" id="MBS2963114.1"/>
    </source>
</evidence>
<evidence type="ECO:0000313" key="6">
    <source>
        <dbReference type="Proteomes" id="UP000677913"/>
    </source>
</evidence>
<dbReference type="Gene3D" id="3.40.50.2300">
    <property type="match status" value="2"/>
</dbReference>
<accession>A0A8J8BDT5</accession>
<dbReference type="PROSITE" id="PS50932">
    <property type="entry name" value="HTH_LACI_2"/>
    <property type="match status" value="1"/>
</dbReference>
<feature type="domain" description="HTH lacI-type" evidence="4">
    <location>
        <begin position="1"/>
        <end position="53"/>
    </location>
</feature>
<dbReference type="RefSeq" id="WP_211466502.1">
    <property type="nucleotide sequence ID" value="NZ_JAGSXH010000021.1"/>
</dbReference>
<reference evidence="5" key="1">
    <citation type="submission" date="2021-04" db="EMBL/GenBank/DDBJ databases">
        <title>Genome based classification of Actinospica acidithermotolerans sp. nov., an actinobacterium isolated from an Indonesian hot spring.</title>
        <authorList>
            <person name="Kusuma A.B."/>
            <person name="Putra K.E."/>
            <person name="Nafisah S."/>
            <person name="Loh J."/>
            <person name="Nouioui I."/>
            <person name="Goodfellow M."/>
        </authorList>
    </citation>
    <scope>NUCLEOTIDE SEQUENCE</scope>
    <source>
        <strain evidence="5">DSM 45618</strain>
    </source>
</reference>
<dbReference type="SUPFAM" id="SSF53822">
    <property type="entry name" value="Periplasmic binding protein-like I"/>
    <property type="match status" value="1"/>
</dbReference>
<dbReference type="Pfam" id="PF00356">
    <property type="entry name" value="LacI"/>
    <property type="match status" value="1"/>
</dbReference>
<comment type="caution">
    <text evidence="5">The sequence shown here is derived from an EMBL/GenBank/DDBJ whole genome shotgun (WGS) entry which is preliminary data.</text>
</comment>
<keyword evidence="6" id="KW-1185">Reference proteome</keyword>
<dbReference type="InterPro" id="IPR010982">
    <property type="entry name" value="Lambda_DNA-bd_dom_sf"/>
</dbReference>
<dbReference type="GO" id="GO:0000976">
    <property type="term" value="F:transcription cis-regulatory region binding"/>
    <property type="evidence" value="ECO:0007669"/>
    <property type="project" value="TreeGrafter"/>
</dbReference>
<name>A0A8J8BDT5_9ACTN</name>
<evidence type="ECO:0000256" key="1">
    <source>
        <dbReference type="ARBA" id="ARBA00023015"/>
    </source>
</evidence>
<dbReference type="AlphaFoldDB" id="A0A8J8BDT5"/>
<dbReference type="SMART" id="SM00354">
    <property type="entry name" value="HTH_LACI"/>
    <property type="match status" value="1"/>
</dbReference>
<dbReference type="PANTHER" id="PTHR30146:SF109">
    <property type="entry name" value="HTH-TYPE TRANSCRIPTIONAL REGULATOR GALS"/>
    <property type="match status" value="1"/>
</dbReference>
<evidence type="ECO:0000256" key="2">
    <source>
        <dbReference type="ARBA" id="ARBA00023125"/>
    </source>
</evidence>
<gene>
    <name evidence="5" type="ORF">KGA66_08665</name>
</gene>
<keyword evidence="3" id="KW-0804">Transcription</keyword>
<dbReference type="CDD" id="cd06267">
    <property type="entry name" value="PBP1_LacI_sugar_binding-like"/>
    <property type="match status" value="1"/>
</dbReference>
<keyword evidence="1" id="KW-0805">Transcription regulation</keyword>
<sequence length="344" mass="36384">MKDVAARAGVGLKTVSRVVNGEPGVLPGTAALVQRAIDELGFRRNDSARQLRTGRTAGIGLVMEDVADPFYSLLNGAVEEVARSHGSLLFTASSEDDPRRESELALALCSRRVDGLIMVPAAEDHTYLLPEIAAGLALVFADRPPVGLTADTVLVDNAQGARDGVAHLIAHGHRRIGYIGDSSRIYTSTQRLSGYRQAMAEAGAPIDESWIALGPSDQARVGDALDHLLDPRREYPITALFTGNNRLTVAVLRELAERQRAQRVTGVPTPGGTPGLALVGFDDFELADLLTPAITVVAQDPAGLGRTSAQLLFARLAGDGSPPRHIVLPTVLVPRGSGELPPPD</sequence>
<dbReference type="InterPro" id="IPR000843">
    <property type="entry name" value="HTH_LacI"/>
</dbReference>
<evidence type="ECO:0000259" key="4">
    <source>
        <dbReference type="PROSITE" id="PS50932"/>
    </source>
</evidence>
<dbReference type="Gene3D" id="1.10.260.40">
    <property type="entry name" value="lambda repressor-like DNA-binding domains"/>
    <property type="match status" value="1"/>
</dbReference>
<evidence type="ECO:0000256" key="3">
    <source>
        <dbReference type="ARBA" id="ARBA00023163"/>
    </source>
</evidence>
<proteinExistence type="predicted"/>
<protein>
    <submittedName>
        <fullName evidence="5">LacI family DNA-binding transcriptional regulator</fullName>
    </submittedName>
</protein>
<dbReference type="InterPro" id="IPR046335">
    <property type="entry name" value="LacI/GalR-like_sensor"/>
</dbReference>
<dbReference type="InterPro" id="IPR028082">
    <property type="entry name" value="Peripla_BP_I"/>
</dbReference>
<dbReference type="GO" id="GO:0003700">
    <property type="term" value="F:DNA-binding transcription factor activity"/>
    <property type="evidence" value="ECO:0007669"/>
    <property type="project" value="TreeGrafter"/>
</dbReference>
<keyword evidence="2 5" id="KW-0238">DNA-binding</keyword>
<dbReference type="PANTHER" id="PTHR30146">
    <property type="entry name" value="LACI-RELATED TRANSCRIPTIONAL REPRESSOR"/>
    <property type="match status" value="1"/>
</dbReference>
<dbReference type="CDD" id="cd01392">
    <property type="entry name" value="HTH_LacI"/>
    <property type="match status" value="1"/>
</dbReference>
<dbReference type="EMBL" id="JAGSXH010000021">
    <property type="protein sequence ID" value="MBS2963114.1"/>
    <property type="molecule type" value="Genomic_DNA"/>
</dbReference>
<dbReference type="SUPFAM" id="SSF47413">
    <property type="entry name" value="lambda repressor-like DNA-binding domains"/>
    <property type="match status" value="1"/>
</dbReference>
<dbReference type="Pfam" id="PF13377">
    <property type="entry name" value="Peripla_BP_3"/>
    <property type="match status" value="1"/>
</dbReference>